<evidence type="ECO:0000256" key="2">
    <source>
        <dbReference type="ARBA" id="ARBA00023239"/>
    </source>
</evidence>
<organism evidence="4 5">
    <name type="scientific">Ideonella paludis</name>
    <dbReference type="NCBI Taxonomy" id="1233411"/>
    <lineage>
        <taxon>Bacteria</taxon>
        <taxon>Pseudomonadati</taxon>
        <taxon>Pseudomonadota</taxon>
        <taxon>Betaproteobacteria</taxon>
        <taxon>Burkholderiales</taxon>
        <taxon>Sphaerotilaceae</taxon>
        <taxon>Ideonella</taxon>
    </lineage>
</organism>
<dbReference type="Proteomes" id="UP000672097">
    <property type="component" value="Unassembled WGS sequence"/>
</dbReference>
<dbReference type="Gene3D" id="1.10.12.10">
    <property type="entry name" value="Lyase 2-enoyl-coa Hydratase, Chain A, domain 2"/>
    <property type="match status" value="1"/>
</dbReference>
<accession>A0ABS5DY19</accession>
<protein>
    <submittedName>
        <fullName evidence="4">Enoyl-CoA hydratase/isomerase family protein</fullName>
    </submittedName>
</protein>
<dbReference type="InterPro" id="IPR018376">
    <property type="entry name" value="Enoyl-CoA_hyd/isom_CS"/>
</dbReference>
<dbReference type="SUPFAM" id="SSF52096">
    <property type="entry name" value="ClpP/crotonase"/>
    <property type="match status" value="1"/>
</dbReference>
<name>A0ABS5DY19_9BURK</name>
<evidence type="ECO:0000256" key="3">
    <source>
        <dbReference type="RuleBase" id="RU003707"/>
    </source>
</evidence>
<evidence type="ECO:0000313" key="4">
    <source>
        <dbReference type="EMBL" id="MBQ0936045.1"/>
    </source>
</evidence>
<dbReference type="InterPro" id="IPR029045">
    <property type="entry name" value="ClpP/crotonase-like_dom_sf"/>
</dbReference>
<sequence>MSHPIVERHERVVLVRLNRPQALNALNSESLGALMSILQPLDADPSVGCVVITGSDRAFAAGADIKEMQPQTYQQMNDADYFAGWEQFARLRLPRIAAVAGYALGGGCELAMMCDIIYAADNAKFGQPEIKIGVIPGMGGSQRLTRLIGRSKAMDMILTGRMMDAVEAERAGLAARVFPLAELLPKALEAAHTIASYGRTSVLAAREAVHCAEEMSLAEGVRLERRAFHALFATHDQKEGMQAFIEKRPPQFSRP</sequence>
<comment type="caution">
    <text evidence="4">The sequence shown here is derived from an EMBL/GenBank/DDBJ whole genome shotgun (WGS) entry which is preliminary data.</text>
</comment>
<dbReference type="Pfam" id="PF00378">
    <property type="entry name" value="ECH_1"/>
    <property type="match status" value="1"/>
</dbReference>
<dbReference type="InterPro" id="IPR014748">
    <property type="entry name" value="Enoyl-CoA_hydra_C"/>
</dbReference>
<keyword evidence="2" id="KW-0456">Lyase</keyword>
<dbReference type="EMBL" id="JAGQDG010000004">
    <property type="protein sequence ID" value="MBQ0936045.1"/>
    <property type="molecule type" value="Genomic_DNA"/>
</dbReference>
<dbReference type="CDD" id="cd06558">
    <property type="entry name" value="crotonase-like"/>
    <property type="match status" value="1"/>
</dbReference>
<keyword evidence="5" id="KW-1185">Reference proteome</keyword>
<dbReference type="InterPro" id="IPR001753">
    <property type="entry name" value="Enoyl-CoA_hydra/iso"/>
</dbReference>
<dbReference type="Gene3D" id="3.90.226.10">
    <property type="entry name" value="2-enoyl-CoA Hydratase, Chain A, domain 1"/>
    <property type="match status" value="1"/>
</dbReference>
<gene>
    <name evidence="4" type="ORF">KAK11_11965</name>
</gene>
<comment type="similarity">
    <text evidence="1 3">Belongs to the enoyl-CoA hydratase/isomerase family.</text>
</comment>
<dbReference type="PROSITE" id="PS00166">
    <property type="entry name" value="ENOYL_COA_HYDRATASE"/>
    <property type="match status" value="1"/>
</dbReference>
<dbReference type="PANTHER" id="PTHR11941:SF54">
    <property type="entry name" value="ENOYL-COA HYDRATASE, MITOCHONDRIAL"/>
    <property type="match status" value="1"/>
</dbReference>
<evidence type="ECO:0000256" key="1">
    <source>
        <dbReference type="ARBA" id="ARBA00005254"/>
    </source>
</evidence>
<evidence type="ECO:0000313" key="5">
    <source>
        <dbReference type="Proteomes" id="UP000672097"/>
    </source>
</evidence>
<reference evidence="4 5" key="1">
    <citation type="submission" date="2021-04" db="EMBL/GenBank/DDBJ databases">
        <title>The genome sequence of type strain Ideonella paludis KCTC 32238.</title>
        <authorList>
            <person name="Liu Y."/>
        </authorList>
    </citation>
    <scope>NUCLEOTIDE SEQUENCE [LARGE SCALE GENOMIC DNA]</scope>
    <source>
        <strain evidence="4 5">KCTC 32238</strain>
    </source>
</reference>
<proteinExistence type="inferred from homology"/>
<dbReference type="PANTHER" id="PTHR11941">
    <property type="entry name" value="ENOYL-COA HYDRATASE-RELATED"/>
    <property type="match status" value="1"/>
</dbReference>
<dbReference type="RefSeq" id="WP_210809353.1">
    <property type="nucleotide sequence ID" value="NZ_JAGQDG010000004.1"/>
</dbReference>